<evidence type="ECO:0000313" key="1">
    <source>
        <dbReference type="EMBL" id="MBP2169963.1"/>
    </source>
</evidence>
<dbReference type="EMBL" id="JAGGMQ010000001">
    <property type="protein sequence ID" value="MBP2169963.1"/>
    <property type="molecule type" value="Genomic_DNA"/>
</dbReference>
<comment type="caution">
    <text evidence="1">The sequence shown here is derived from an EMBL/GenBank/DDBJ whole genome shotgun (WGS) entry which is preliminary data.</text>
</comment>
<reference evidence="1 2" key="1">
    <citation type="submission" date="2021-03" db="EMBL/GenBank/DDBJ databases">
        <authorList>
            <person name="D'Agostino P."/>
            <person name="Huntemann M."/>
            <person name="Clum A."/>
            <person name="Spunde A."/>
            <person name="Palaniappan K."/>
            <person name="Ritter S."/>
            <person name="Mikhailova N."/>
            <person name="Chen I.-M."/>
            <person name="Stamatis D."/>
            <person name="Reddy T."/>
            <person name="O'Malley R."/>
            <person name="Daum C."/>
            <person name="Shapiro N."/>
            <person name="Ivanova N."/>
            <person name="Kyrpides N."/>
            <person name="Woyke T."/>
        </authorList>
    </citation>
    <scope>NUCLEOTIDE SEQUENCE [LARGE SCALE GENOMIC DNA]</scope>
    <source>
        <strain evidence="1 2">WS4403</strain>
    </source>
</reference>
<sequence>MKLSFLRSLTERQFNLVTGRNNNARQKRALY</sequence>
<dbReference type="Proteomes" id="UP001195624">
    <property type="component" value="Unassembled WGS sequence"/>
</dbReference>
<reference evidence="2" key="2">
    <citation type="submission" date="2023-07" db="EMBL/GenBank/DDBJ databases">
        <title>Genome mining of underrepresented organisms for secondary metabolites.</title>
        <authorList>
            <person name="D'Agostino P.M."/>
        </authorList>
    </citation>
    <scope>NUCLEOTIDE SEQUENCE [LARGE SCALE GENOMIC DNA]</scope>
    <source>
        <strain evidence="2">WS4403</strain>
    </source>
</reference>
<name>A0ABS4PDF1_9GAMM</name>
<accession>A0ABS4PDF1</accession>
<protein>
    <submittedName>
        <fullName evidence="1">Uncharacterized protein</fullName>
    </submittedName>
</protein>
<keyword evidence="2" id="KW-1185">Reference proteome</keyword>
<organism evidence="1 2">
    <name type="scientific">Winslowiella toletana</name>
    <dbReference type="NCBI Taxonomy" id="92490"/>
    <lineage>
        <taxon>Bacteria</taxon>
        <taxon>Pseudomonadati</taxon>
        <taxon>Pseudomonadota</taxon>
        <taxon>Gammaproteobacteria</taxon>
        <taxon>Enterobacterales</taxon>
        <taxon>Erwiniaceae</taxon>
        <taxon>Winslowiella</taxon>
    </lineage>
</organism>
<evidence type="ECO:0000313" key="2">
    <source>
        <dbReference type="Proteomes" id="UP001195624"/>
    </source>
</evidence>
<gene>
    <name evidence="1" type="ORF">J2125_003155</name>
</gene>
<proteinExistence type="predicted"/>